<keyword evidence="5" id="KW-0813">Transport</keyword>
<organism evidence="11 12">
    <name type="scientific">Shewanella cyperi</name>
    <dbReference type="NCBI Taxonomy" id="2814292"/>
    <lineage>
        <taxon>Bacteria</taxon>
        <taxon>Pseudomonadati</taxon>
        <taxon>Pseudomonadota</taxon>
        <taxon>Gammaproteobacteria</taxon>
        <taxon>Alteromonadales</taxon>
        <taxon>Shewanellaceae</taxon>
        <taxon>Shewanella</taxon>
    </lineage>
</organism>
<sequence>MTAWFGALMTPLQTALGEMHAMTVWEAVAVLLALAYLLLAMRASVWCWAAAFLSTAIYTVLFFKVMLLMESLLNVYYMAMAFYGYWQWSRGGERHHGVQVCSWPLATHLRLIALTSIVSLAVGYLMANFTQASFPYLDAATTCFAVMTTYLVARKVLENWLYWVVIDLVSIYLYLSKGLMLTSLLFVLYVGLAVGGFFLWRSTMVEEAEAVTG</sequence>
<evidence type="ECO:0000256" key="2">
    <source>
        <dbReference type="ARBA" id="ARBA00004651"/>
    </source>
</evidence>
<dbReference type="PANTHER" id="PTHR36122">
    <property type="entry name" value="NICOTINAMIDE RIBOSIDE TRANSPORTER PNUC"/>
    <property type="match status" value="1"/>
</dbReference>
<evidence type="ECO:0000256" key="4">
    <source>
        <dbReference type="ARBA" id="ARBA00017522"/>
    </source>
</evidence>
<dbReference type="Proteomes" id="UP000663281">
    <property type="component" value="Chromosome"/>
</dbReference>
<accession>A0A975AMU3</accession>
<evidence type="ECO:0000313" key="11">
    <source>
        <dbReference type="EMBL" id="QSX31817.1"/>
    </source>
</evidence>
<evidence type="ECO:0000256" key="7">
    <source>
        <dbReference type="ARBA" id="ARBA00022692"/>
    </source>
</evidence>
<keyword evidence="6" id="KW-1003">Cell membrane</keyword>
<keyword evidence="7 10" id="KW-0812">Transmembrane</keyword>
<gene>
    <name evidence="11" type="ORF">JYB88_07040</name>
</gene>
<comment type="similarity">
    <text evidence="3">Belongs to the nicotinamide ribonucleoside (NR) uptake permease (TC 4.B.1) family.</text>
</comment>
<proteinExistence type="inferred from homology"/>
<evidence type="ECO:0000256" key="8">
    <source>
        <dbReference type="ARBA" id="ARBA00022989"/>
    </source>
</evidence>
<evidence type="ECO:0000256" key="10">
    <source>
        <dbReference type="SAM" id="Phobius"/>
    </source>
</evidence>
<feature type="transmembrane region" description="Helical" evidence="10">
    <location>
        <begin position="133"/>
        <end position="153"/>
    </location>
</feature>
<comment type="function">
    <text evidence="1">Required for nicotinamide riboside transport across the inner membrane.</text>
</comment>
<dbReference type="NCBIfam" id="TIGR01528">
    <property type="entry name" value="NMN_trans_PnuC"/>
    <property type="match status" value="1"/>
</dbReference>
<keyword evidence="9 10" id="KW-0472">Membrane</keyword>
<feature type="transmembrane region" description="Helical" evidence="10">
    <location>
        <begin position="20"/>
        <end position="39"/>
    </location>
</feature>
<dbReference type="Pfam" id="PF04973">
    <property type="entry name" value="NMN_transporter"/>
    <property type="match status" value="1"/>
</dbReference>
<feature type="transmembrane region" description="Helical" evidence="10">
    <location>
        <begin position="109"/>
        <end position="127"/>
    </location>
</feature>
<evidence type="ECO:0000256" key="9">
    <source>
        <dbReference type="ARBA" id="ARBA00023136"/>
    </source>
</evidence>
<dbReference type="GO" id="GO:0005886">
    <property type="term" value="C:plasma membrane"/>
    <property type="evidence" value="ECO:0007669"/>
    <property type="project" value="UniProtKB-SubCell"/>
</dbReference>
<reference evidence="11 12" key="1">
    <citation type="submission" date="2021-03" db="EMBL/GenBank/DDBJ databases">
        <title>Novel species identification of genus Shewanella.</title>
        <authorList>
            <person name="Liu G."/>
            <person name="Zhang Q."/>
        </authorList>
    </citation>
    <scope>NUCLEOTIDE SEQUENCE [LARGE SCALE GENOMIC DNA]</scope>
    <source>
        <strain evidence="11 12">FJAT-53726</strain>
    </source>
</reference>
<dbReference type="KEGG" id="scyp:JYB88_07040"/>
<name>A0A975AMU3_9GAMM</name>
<dbReference type="PANTHER" id="PTHR36122:SF2">
    <property type="entry name" value="NICOTINAMIDE RIBOSIDE TRANSPORTER PNUC"/>
    <property type="match status" value="1"/>
</dbReference>
<protein>
    <recommendedName>
        <fullName evidence="4">Nicotinamide riboside transporter PnuC</fullName>
    </recommendedName>
</protein>
<dbReference type="EMBL" id="CP071504">
    <property type="protein sequence ID" value="QSX31817.1"/>
    <property type="molecule type" value="Genomic_DNA"/>
</dbReference>
<comment type="subcellular location">
    <subcellularLocation>
        <location evidence="2">Cell membrane</location>
        <topology evidence="2">Multi-pass membrane protein</topology>
    </subcellularLocation>
</comment>
<evidence type="ECO:0000256" key="5">
    <source>
        <dbReference type="ARBA" id="ARBA00022448"/>
    </source>
</evidence>
<dbReference type="AlphaFoldDB" id="A0A975AMU3"/>
<keyword evidence="8 10" id="KW-1133">Transmembrane helix</keyword>
<dbReference type="InterPro" id="IPR006419">
    <property type="entry name" value="NMN_transpt_PnuC"/>
</dbReference>
<evidence type="ECO:0000256" key="6">
    <source>
        <dbReference type="ARBA" id="ARBA00022475"/>
    </source>
</evidence>
<dbReference type="RefSeq" id="WP_207326254.1">
    <property type="nucleotide sequence ID" value="NZ_CP071504.1"/>
</dbReference>
<keyword evidence="12" id="KW-1185">Reference proteome</keyword>
<feature type="transmembrane region" description="Helical" evidence="10">
    <location>
        <begin position="46"/>
        <end position="65"/>
    </location>
</feature>
<evidence type="ECO:0000313" key="12">
    <source>
        <dbReference type="Proteomes" id="UP000663281"/>
    </source>
</evidence>
<evidence type="ECO:0000256" key="3">
    <source>
        <dbReference type="ARBA" id="ARBA00006669"/>
    </source>
</evidence>
<dbReference type="GO" id="GO:0034257">
    <property type="term" value="F:nicotinamide riboside transmembrane transporter activity"/>
    <property type="evidence" value="ECO:0007669"/>
    <property type="project" value="InterPro"/>
</dbReference>
<evidence type="ECO:0000256" key="1">
    <source>
        <dbReference type="ARBA" id="ARBA00002672"/>
    </source>
</evidence>
<feature type="transmembrane region" description="Helical" evidence="10">
    <location>
        <begin position="181"/>
        <end position="200"/>
    </location>
</feature>